<evidence type="ECO:0000313" key="2">
    <source>
        <dbReference type="EMBL" id="MPC51079.1"/>
    </source>
</evidence>
<dbReference type="EMBL" id="VSRR010009932">
    <property type="protein sequence ID" value="MPC51079.1"/>
    <property type="molecule type" value="Genomic_DNA"/>
</dbReference>
<feature type="compositionally biased region" description="Polar residues" evidence="1">
    <location>
        <begin position="89"/>
        <end position="104"/>
    </location>
</feature>
<sequence length="286" mass="32107">MRYRVYGRGLTSSLAAAHETGRPLGVDRPQPHHPPEAYDYDDYDAYSHYEDKSYMDSYDYGGSYDLYNGLSYTDFPDYVYDEFDDYNTSDGETTSMTGTTDRYPSSSSSTSSPSSSSSSLSSSSSSSSSKEEEGKMKEEGEEEDEEEQEEKETKTESEIEISEEADSRGTKEEARGGSKNSRSDHSHEEEEEEEETDAEGGERDHAEMEHQQSVPEAMDGAEINPDMDDMTKMEMGSMEMNDARLPTQMEKVGMAVDTWRATDDEDLLEGSGASHHDKIYGEWPPF</sequence>
<feature type="compositionally biased region" description="Basic and acidic residues" evidence="1">
    <location>
        <begin position="200"/>
        <end position="210"/>
    </location>
</feature>
<keyword evidence="3" id="KW-1185">Reference proteome</keyword>
<feature type="compositionally biased region" description="Acidic residues" evidence="1">
    <location>
        <begin position="189"/>
        <end position="199"/>
    </location>
</feature>
<feature type="compositionally biased region" description="Low complexity" evidence="1">
    <location>
        <begin position="105"/>
        <end position="128"/>
    </location>
</feature>
<feature type="region of interest" description="Disordered" evidence="1">
    <location>
        <begin position="267"/>
        <end position="286"/>
    </location>
</feature>
<comment type="caution">
    <text evidence="2">The sequence shown here is derived from an EMBL/GenBank/DDBJ whole genome shotgun (WGS) entry which is preliminary data.</text>
</comment>
<accession>A0A5B7G0Q8</accession>
<proteinExistence type="predicted"/>
<name>A0A5B7G0Q8_PORTR</name>
<organism evidence="2 3">
    <name type="scientific">Portunus trituberculatus</name>
    <name type="common">Swimming crab</name>
    <name type="synonym">Neptunus trituberculatus</name>
    <dbReference type="NCBI Taxonomy" id="210409"/>
    <lineage>
        <taxon>Eukaryota</taxon>
        <taxon>Metazoa</taxon>
        <taxon>Ecdysozoa</taxon>
        <taxon>Arthropoda</taxon>
        <taxon>Crustacea</taxon>
        <taxon>Multicrustacea</taxon>
        <taxon>Malacostraca</taxon>
        <taxon>Eumalacostraca</taxon>
        <taxon>Eucarida</taxon>
        <taxon>Decapoda</taxon>
        <taxon>Pleocyemata</taxon>
        <taxon>Brachyura</taxon>
        <taxon>Eubrachyura</taxon>
        <taxon>Portunoidea</taxon>
        <taxon>Portunidae</taxon>
        <taxon>Portuninae</taxon>
        <taxon>Portunus</taxon>
    </lineage>
</organism>
<feature type="compositionally biased region" description="Acidic residues" evidence="1">
    <location>
        <begin position="139"/>
        <end position="150"/>
    </location>
</feature>
<gene>
    <name evidence="2" type="ORF">E2C01_044916</name>
</gene>
<reference evidence="2 3" key="1">
    <citation type="submission" date="2019-05" db="EMBL/GenBank/DDBJ databases">
        <title>Another draft genome of Portunus trituberculatus and its Hox gene families provides insights of decapod evolution.</title>
        <authorList>
            <person name="Jeong J.-H."/>
            <person name="Song I."/>
            <person name="Kim S."/>
            <person name="Choi T."/>
            <person name="Kim D."/>
            <person name="Ryu S."/>
            <person name="Kim W."/>
        </authorList>
    </citation>
    <scope>NUCLEOTIDE SEQUENCE [LARGE SCALE GENOMIC DNA]</scope>
    <source>
        <tissue evidence="2">Muscle</tissue>
    </source>
</reference>
<feature type="compositionally biased region" description="Basic and acidic residues" evidence="1">
    <location>
        <begin position="129"/>
        <end position="138"/>
    </location>
</feature>
<feature type="region of interest" description="Disordered" evidence="1">
    <location>
        <begin position="89"/>
        <end position="229"/>
    </location>
</feature>
<evidence type="ECO:0000256" key="1">
    <source>
        <dbReference type="SAM" id="MobiDB-lite"/>
    </source>
</evidence>
<protein>
    <submittedName>
        <fullName evidence="2">Uncharacterized protein</fullName>
    </submittedName>
</protein>
<feature type="compositionally biased region" description="Basic and acidic residues" evidence="1">
    <location>
        <begin position="165"/>
        <end position="188"/>
    </location>
</feature>
<evidence type="ECO:0000313" key="3">
    <source>
        <dbReference type="Proteomes" id="UP000324222"/>
    </source>
</evidence>
<dbReference type="AlphaFoldDB" id="A0A5B7G0Q8"/>
<feature type="region of interest" description="Disordered" evidence="1">
    <location>
        <begin position="21"/>
        <end position="41"/>
    </location>
</feature>
<dbReference type="Proteomes" id="UP000324222">
    <property type="component" value="Unassembled WGS sequence"/>
</dbReference>